<dbReference type="GO" id="GO:0032259">
    <property type="term" value="P:methylation"/>
    <property type="evidence" value="ECO:0007669"/>
    <property type="project" value="UniProtKB-KW"/>
</dbReference>
<dbReference type="GO" id="GO:0008170">
    <property type="term" value="F:N-methyltransferase activity"/>
    <property type="evidence" value="ECO:0007669"/>
    <property type="project" value="InterPro"/>
</dbReference>
<proteinExistence type="inferred from homology"/>
<sequence>MWSSSWETVKRSTHIFTLEAPAYDGNLTRGAPMTMPTTTYRLHRGDVRDVYEDWPAPTCIISDGAYGVRGFHGDTTGEDGLVEWYRPHIEKWTQASAPGTALWFWGTEVGWATVHPELKRQGWDYVQTVIWDKGIGHIAGNVNSRTIRQFPVVTEVCALYQRRFEVDVDGQNLDAQAWLRHEWRRSGLPMYLANKACGVKSAATRKYLTADWLWYWPPGAAIEAMAAYCGRNGLESGRPYFSLDGNRPLTADEWDRLRHRWNHVHGLTNVWNRPALHDSERMKGSLRRSAPRVYRPTKASTTHLNQKPLELMERLVHATTDPGDVVWEPFGGLATGSVAAVATGRDAYVAEMDPFFAELAGERLLMAVNSSAPIEEEAELVQTVAEFNDGDTKEGRSA</sequence>
<evidence type="ECO:0000256" key="1">
    <source>
        <dbReference type="ARBA" id="ARBA00022603"/>
    </source>
</evidence>
<dbReference type="InterPro" id="IPR029063">
    <property type="entry name" value="SAM-dependent_MTases_sf"/>
</dbReference>
<evidence type="ECO:0000259" key="4">
    <source>
        <dbReference type="Pfam" id="PF01555"/>
    </source>
</evidence>
<evidence type="ECO:0000313" key="5">
    <source>
        <dbReference type="EMBL" id="AAK62505.1"/>
    </source>
</evidence>
<keyword evidence="2 5" id="KW-0808">Transferase</keyword>
<name>Q8VPP2_9MICC</name>
<evidence type="ECO:0000256" key="2">
    <source>
        <dbReference type="ARBA" id="ARBA00022679"/>
    </source>
</evidence>
<keyword evidence="1 5" id="KW-0489">Methyltransferase</keyword>
<geneLocation type="plasmid" evidence="5">
    <name>pSD10</name>
</geneLocation>
<comment type="similarity">
    <text evidence="3">Belongs to the N(4)/N(6)-methyltransferase family.</text>
</comment>
<dbReference type="SUPFAM" id="SSF53335">
    <property type="entry name" value="S-adenosyl-L-methionine-dependent methyltransferases"/>
    <property type="match status" value="1"/>
</dbReference>
<accession>Q8VPP2</accession>
<protein>
    <recommendedName>
        <fullName evidence="3">Methyltransferase</fullName>
        <ecNumber evidence="3">2.1.1.-</ecNumber>
    </recommendedName>
</protein>
<dbReference type="InterPro" id="IPR001091">
    <property type="entry name" value="RM_Methyltransferase"/>
</dbReference>
<dbReference type="Pfam" id="PF01555">
    <property type="entry name" value="N6_N4_Mtase"/>
    <property type="match status" value="1"/>
</dbReference>
<dbReference type="PRINTS" id="PR00508">
    <property type="entry name" value="S21N4MTFRASE"/>
</dbReference>
<dbReference type="Gene3D" id="3.40.50.150">
    <property type="entry name" value="Vaccinia Virus protein VP39"/>
    <property type="match status" value="1"/>
</dbReference>
<reference evidence="5" key="1">
    <citation type="submission" date="2001-05" db="EMBL/GenBank/DDBJ databases">
        <title>A 50 kb plasmid rich in mobile gene sequences isolated from a marine Micrococcus.</title>
        <authorList>
            <person name="Zhong Z."/>
            <person name="Caspi R."/>
            <person name="Mincer T."/>
            <person name="Helinski D."/>
            <person name="Knauf V."/>
            <person name="Boardman K."/>
            <person name="Wilkinson J.E."/>
            <person name="Shea T."/>
            <person name="DeLoughery C."/>
            <person name="Toukdarian A."/>
        </authorList>
    </citation>
    <scope>NUCLEOTIDE SEQUENCE</scope>
    <source>
        <strain evidence="5">28</strain>
        <plasmid evidence="5">pSD10</plasmid>
    </source>
</reference>
<dbReference type="InterPro" id="IPR002941">
    <property type="entry name" value="DNA_methylase_N4/N6"/>
</dbReference>
<dbReference type="EMBL" id="AY034092">
    <property type="protein sequence ID" value="AAK62505.1"/>
    <property type="molecule type" value="Genomic_DNA"/>
</dbReference>
<dbReference type="EC" id="2.1.1.-" evidence="3"/>
<organism evidence="5">
    <name type="scientific">Micrococcus sp. 28</name>
    <dbReference type="NCBI Taxonomy" id="161213"/>
    <lineage>
        <taxon>Bacteria</taxon>
        <taxon>Bacillati</taxon>
        <taxon>Actinomycetota</taxon>
        <taxon>Actinomycetes</taxon>
        <taxon>Micrococcales</taxon>
        <taxon>Micrococcaceae</taxon>
        <taxon>Micrococcus</taxon>
    </lineage>
</organism>
<keyword evidence="5" id="KW-0614">Plasmid</keyword>
<feature type="domain" description="DNA methylase N-4/N-6" evidence="4">
    <location>
        <begin position="73"/>
        <end position="360"/>
    </location>
</feature>
<dbReference type="GO" id="GO:0003677">
    <property type="term" value="F:DNA binding"/>
    <property type="evidence" value="ECO:0007669"/>
    <property type="project" value="InterPro"/>
</dbReference>
<evidence type="ECO:0000256" key="3">
    <source>
        <dbReference type="RuleBase" id="RU362026"/>
    </source>
</evidence>
<dbReference type="REBASE" id="6865">
    <property type="entry name" value="M.MspSD10I"/>
</dbReference>
<dbReference type="AlphaFoldDB" id="Q8VPP2"/>